<gene>
    <name evidence="1" type="ORF">BDR25DRAFT_131332</name>
</gene>
<evidence type="ECO:0000313" key="2">
    <source>
        <dbReference type="Proteomes" id="UP000799755"/>
    </source>
</evidence>
<proteinExistence type="predicted"/>
<protein>
    <submittedName>
        <fullName evidence="1">Uncharacterized protein</fullName>
    </submittedName>
</protein>
<accession>A0ACB6R4J2</accession>
<dbReference type="Proteomes" id="UP000799755">
    <property type="component" value="Unassembled WGS sequence"/>
</dbReference>
<evidence type="ECO:0000313" key="1">
    <source>
        <dbReference type="EMBL" id="KAF2473361.1"/>
    </source>
</evidence>
<dbReference type="EMBL" id="MU003500">
    <property type="protein sequence ID" value="KAF2473361.1"/>
    <property type="molecule type" value="Genomic_DNA"/>
</dbReference>
<organism evidence="1 2">
    <name type="scientific">Lindgomyces ingoldianus</name>
    <dbReference type="NCBI Taxonomy" id="673940"/>
    <lineage>
        <taxon>Eukaryota</taxon>
        <taxon>Fungi</taxon>
        <taxon>Dikarya</taxon>
        <taxon>Ascomycota</taxon>
        <taxon>Pezizomycotina</taxon>
        <taxon>Dothideomycetes</taxon>
        <taxon>Pleosporomycetidae</taxon>
        <taxon>Pleosporales</taxon>
        <taxon>Lindgomycetaceae</taxon>
        <taxon>Lindgomyces</taxon>
    </lineage>
</organism>
<reference evidence="1" key="1">
    <citation type="journal article" date="2020" name="Stud. Mycol.">
        <title>101 Dothideomycetes genomes: a test case for predicting lifestyles and emergence of pathogens.</title>
        <authorList>
            <person name="Haridas S."/>
            <person name="Albert R."/>
            <person name="Binder M."/>
            <person name="Bloem J."/>
            <person name="Labutti K."/>
            <person name="Salamov A."/>
            <person name="Andreopoulos B."/>
            <person name="Baker S."/>
            <person name="Barry K."/>
            <person name="Bills G."/>
            <person name="Bluhm B."/>
            <person name="Cannon C."/>
            <person name="Castanera R."/>
            <person name="Culley D."/>
            <person name="Daum C."/>
            <person name="Ezra D."/>
            <person name="Gonzalez J."/>
            <person name="Henrissat B."/>
            <person name="Kuo A."/>
            <person name="Liang C."/>
            <person name="Lipzen A."/>
            <person name="Lutzoni F."/>
            <person name="Magnuson J."/>
            <person name="Mondo S."/>
            <person name="Nolan M."/>
            <person name="Ohm R."/>
            <person name="Pangilinan J."/>
            <person name="Park H.-J."/>
            <person name="Ramirez L."/>
            <person name="Alfaro M."/>
            <person name="Sun H."/>
            <person name="Tritt A."/>
            <person name="Yoshinaga Y."/>
            <person name="Zwiers L.-H."/>
            <person name="Turgeon B."/>
            <person name="Goodwin S."/>
            <person name="Spatafora J."/>
            <person name="Crous P."/>
            <person name="Grigoriev I."/>
        </authorList>
    </citation>
    <scope>NUCLEOTIDE SEQUENCE</scope>
    <source>
        <strain evidence="1">ATCC 200398</strain>
    </source>
</reference>
<name>A0ACB6R4J2_9PLEO</name>
<comment type="caution">
    <text evidence="1">The sequence shown here is derived from an EMBL/GenBank/DDBJ whole genome shotgun (WGS) entry which is preliminary data.</text>
</comment>
<sequence>MPPHAAMADRESPPATPRRRNSHSRPATAWVGGQRRRLVRRSGLPRSRTTPAFTGLSAGPASPAVVSALIDSLDNLASASTPAHAASPTPTLSTLSLAESPASSQKKKKTTWFGGKERAAGSSDPLPPSPLPETSVYNISKKAGLILGLDVDVDDCGEDQGTQGHGTGSGIGTEHGNPEYHTMMKDLNAEDIAHELEKKTDDATRQTRFKEEGLSPNDQPAQTVAASATPRGLKLLNLKAGNSKAAKLLGLVSSLSRSKSTEQLTGSPHPPSPSRQDVDMDHNSDAGHATTPPRPIPGARNSGRRKGKKKGPKELHMMPPIKEASDDGIVSQEEEGPIAQPLMAANPLLAPDIDEDDEEEPSSEDQSDDVFEDVDDGQAEEVFPLSLEGKSPFNRRLTKYQKSGRRAPEMVQVKSPLQDLERMLLDNTERKMRMDTNAARLHGEHAKLKNDLKAIKRRSTTSTTADDVYNVGMYQYANDRGVPDDDVDSYDISIANSIDVDEKPTIQIARIATFTRIVPGMVKLVSIPAMKTNCSMLQATQSILPKRERMKFEMVNDNIGVFLSDHISHNRNVSTSQPDLIEKKDKFPKEGYRKPTEDWVNEYRTIDLRPLSMRIDPAVLADQNLDRPPTPPPKDISKNPLGIQNNQKHYCIVSGHVFMQIKLWHARGGVAAIKCEQCKVKEVALVCEVRVCGLGLCYNCAIAMQAEWEGRAVASWEE</sequence>
<keyword evidence="2" id="KW-1185">Reference proteome</keyword>